<dbReference type="Proteomes" id="UP000288259">
    <property type="component" value="Unassembled WGS sequence"/>
</dbReference>
<evidence type="ECO:0000313" key="2">
    <source>
        <dbReference type="EMBL" id="RUO62609.1"/>
    </source>
</evidence>
<protein>
    <submittedName>
        <fullName evidence="2">Glycosyl transferase</fullName>
    </submittedName>
</protein>
<keyword evidence="3" id="KW-1185">Reference proteome</keyword>
<dbReference type="SUPFAM" id="SSF53448">
    <property type="entry name" value="Nucleotide-diphospho-sugar transferases"/>
    <property type="match status" value="1"/>
</dbReference>
<sequence length="264" mass="29991">MQSTVPIVSIYLPTKNRLELLKRAIASVLAQTETNWELIVVDDGSTDATPAYLQELAQADKRVRYIRHEYSVGAPASRNEAISAAHAELVTGLDDDDEFVQQRLGLLLENYDPNYAFICAASFWISDSGEKVLWDAEKELTLSDMMRENQASNQVLVSKEKLLTIGGFDTDFQALQDYDCWVRLIEAFGPAKRIATPLMKVNVGHGLTRITDDQKAVEGYQCFYQRHKNKMSARQRLRFQLRIKEKKSLSQASKLLFRGLTRLI</sequence>
<dbReference type="PANTHER" id="PTHR22916:SF3">
    <property type="entry name" value="UDP-GLCNAC:BETAGAL BETA-1,3-N-ACETYLGLUCOSAMINYLTRANSFERASE-LIKE PROTEIN 1"/>
    <property type="match status" value="1"/>
</dbReference>
<dbReference type="Pfam" id="PF00535">
    <property type="entry name" value="Glycos_transf_2"/>
    <property type="match status" value="1"/>
</dbReference>
<evidence type="ECO:0000313" key="3">
    <source>
        <dbReference type="Proteomes" id="UP000288259"/>
    </source>
</evidence>
<proteinExistence type="predicted"/>
<gene>
    <name evidence="2" type="ORF">CWI71_04030</name>
</gene>
<dbReference type="CDD" id="cd00761">
    <property type="entry name" value="Glyco_tranf_GTA_type"/>
    <property type="match status" value="1"/>
</dbReference>
<comment type="caution">
    <text evidence="2">The sequence shown here is derived from an EMBL/GenBank/DDBJ whole genome shotgun (WGS) entry which is preliminary data.</text>
</comment>
<dbReference type="AlphaFoldDB" id="A0A432YNM6"/>
<dbReference type="InterPro" id="IPR001173">
    <property type="entry name" value="Glyco_trans_2-like"/>
</dbReference>
<accession>A0A432YNM6</accession>
<organism evidence="2 3">
    <name type="scientific">Pseudidiomarina insulisalsae</name>
    <dbReference type="NCBI Taxonomy" id="575789"/>
    <lineage>
        <taxon>Bacteria</taxon>
        <taxon>Pseudomonadati</taxon>
        <taxon>Pseudomonadota</taxon>
        <taxon>Gammaproteobacteria</taxon>
        <taxon>Alteromonadales</taxon>
        <taxon>Idiomarinaceae</taxon>
        <taxon>Pseudidiomarina</taxon>
    </lineage>
</organism>
<dbReference type="GO" id="GO:0016758">
    <property type="term" value="F:hexosyltransferase activity"/>
    <property type="evidence" value="ECO:0007669"/>
    <property type="project" value="UniProtKB-ARBA"/>
</dbReference>
<dbReference type="PANTHER" id="PTHR22916">
    <property type="entry name" value="GLYCOSYLTRANSFERASE"/>
    <property type="match status" value="1"/>
</dbReference>
<feature type="domain" description="Glycosyltransferase 2-like" evidence="1">
    <location>
        <begin position="9"/>
        <end position="133"/>
    </location>
</feature>
<name>A0A432YNM6_9GAMM</name>
<reference evidence="3" key="1">
    <citation type="journal article" date="2018" name="Front. Microbiol.">
        <title>Genome-Based Analysis Reveals the Taxonomy and Diversity of the Family Idiomarinaceae.</title>
        <authorList>
            <person name="Liu Y."/>
            <person name="Lai Q."/>
            <person name="Shao Z."/>
        </authorList>
    </citation>
    <scope>NUCLEOTIDE SEQUENCE [LARGE SCALE GENOMIC DNA]</scope>
    <source>
        <strain evidence="3">CVS-6</strain>
    </source>
</reference>
<keyword evidence="2" id="KW-0808">Transferase</keyword>
<dbReference type="Gene3D" id="3.90.550.10">
    <property type="entry name" value="Spore Coat Polysaccharide Biosynthesis Protein SpsA, Chain A"/>
    <property type="match status" value="1"/>
</dbReference>
<dbReference type="EMBL" id="PIPY01000003">
    <property type="protein sequence ID" value="RUO62609.1"/>
    <property type="molecule type" value="Genomic_DNA"/>
</dbReference>
<dbReference type="InterPro" id="IPR029044">
    <property type="entry name" value="Nucleotide-diphossugar_trans"/>
</dbReference>
<evidence type="ECO:0000259" key="1">
    <source>
        <dbReference type="Pfam" id="PF00535"/>
    </source>
</evidence>